<dbReference type="AlphaFoldDB" id="A0AAJ1BAA7"/>
<comment type="caution">
    <text evidence="3">The sequence shown here is derived from an EMBL/GenBank/DDBJ whole genome shotgun (WGS) entry which is preliminary data.</text>
</comment>
<feature type="transmembrane region" description="Helical" evidence="1">
    <location>
        <begin position="70"/>
        <end position="88"/>
    </location>
</feature>
<dbReference type="Proteomes" id="UP001297370">
    <property type="component" value="Unassembled WGS sequence"/>
</dbReference>
<dbReference type="EMBL" id="JAJBOM010000042">
    <property type="protein sequence ID" value="MCB5620927.1"/>
    <property type="molecule type" value="Genomic_DNA"/>
</dbReference>
<keyword evidence="1" id="KW-0472">Membrane</keyword>
<evidence type="ECO:0000313" key="4">
    <source>
        <dbReference type="Proteomes" id="UP001297370"/>
    </source>
</evidence>
<feature type="domain" description="SMODS and SLOG-associating 2TM effector" evidence="2">
    <location>
        <begin position="12"/>
        <end position="174"/>
    </location>
</feature>
<organism evidence="3 4">
    <name type="scientific">Mediterraneibacter gnavus</name>
    <name type="common">Ruminococcus gnavus</name>
    <dbReference type="NCBI Taxonomy" id="33038"/>
    <lineage>
        <taxon>Bacteria</taxon>
        <taxon>Bacillati</taxon>
        <taxon>Bacillota</taxon>
        <taxon>Clostridia</taxon>
        <taxon>Lachnospirales</taxon>
        <taxon>Lachnospiraceae</taxon>
        <taxon>Mediterraneibacter</taxon>
    </lineage>
</organism>
<dbReference type="RefSeq" id="WP_173867731.1">
    <property type="nucleotide sequence ID" value="NZ_JAAIQY010000045.1"/>
</dbReference>
<accession>A0AAJ1BAA7</accession>
<protein>
    <submittedName>
        <fullName evidence="3">SLATT domain-containing protein</fullName>
    </submittedName>
</protein>
<feature type="transmembrane region" description="Helical" evidence="1">
    <location>
        <begin position="46"/>
        <end position="64"/>
    </location>
</feature>
<dbReference type="NCBIfam" id="NF033632">
    <property type="entry name" value="SLATT_4"/>
    <property type="match status" value="1"/>
</dbReference>
<reference evidence="3" key="1">
    <citation type="submission" date="2021-10" db="EMBL/GenBank/DDBJ databases">
        <title>Collection of gut derived symbiotic bacterial strains cultured from healthy donors.</title>
        <authorList>
            <person name="Lin H."/>
            <person name="Littmann E."/>
            <person name="Claire K."/>
            <person name="Pamer E."/>
        </authorList>
    </citation>
    <scope>NUCLEOTIDE SEQUENCE</scope>
    <source>
        <strain evidence="3">MSK.23.18</strain>
    </source>
</reference>
<dbReference type="Pfam" id="PF18186">
    <property type="entry name" value="SLATT_4"/>
    <property type="match status" value="1"/>
</dbReference>
<keyword evidence="1" id="KW-0812">Transmembrane</keyword>
<dbReference type="InterPro" id="IPR040811">
    <property type="entry name" value="SLATT_4"/>
</dbReference>
<sequence>MGQDFQTHKEKLYQQLKEQYGKVVYTYTAHLKNAGFLQRDCNRFKWVQIILSAISTGGFVATVIMDEAKVAWVGGIVSTALLVVNGYLKSKDFAAEEQKHIDVANSLWSIREDYISVLTDFDALSENEIMEKRELLKDRTAKVYENAIQTDKRSYAAAQQALQKEEEQFFHEEELVNILPQHLRQ</sequence>
<proteinExistence type="predicted"/>
<evidence type="ECO:0000313" key="3">
    <source>
        <dbReference type="EMBL" id="MCB5620927.1"/>
    </source>
</evidence>
<name>A0AAJ1BAA7_MEDGN</name>
<keyword evidence="1" id="KW-1133">Transmembrane helix</keyword>
<gene>
    <name evidence="3" type="ORF">LIQ08_17540</name>
</gene>
<evidence type="ECO:0000259" key="2">
    <source>
        <dbReference type="Pfam" id="PF18186"/>
    </source>
</evidence>
<evidence type="ECO:0000256" key="1">
    <source>
        <dbReference type="SAM" id="Phobius"/>
    </source>
</evidence>